<reference evidence="2 3" key="1">
    <citation type="submission" date="2018-07" db="EMBL/GenBank/DDBJ databases">
        <authorList>
            <person name="Ye Y."/>
        </authorList>
    </citation>
    <scope>NUCLEOTIDE SEQUENCE [LARGE SCALE GENOMIC DNA]</scope>
    <source>
        <strain evidence="3">H14(2018)</strain>
    </source>
</reference>
<dbReference type="GO" id="GO:0005886">
    <property type="term" value="C:plasma membrane"/>
    <property type="evidence" value="ECO:0007669"/>
    <property type="project" value="UniProtKB-SubCell"/>
</dbReference>
<organism evidence="2 3">
    <name type="scientific">Micromonospora aurantiaca</name>
    <name type="common">nom. illeg.</name>
    <dbReference type="NCBI Taxonomy" id="47850"/>
    <lineage>
        <taxon>Bacteria</taxon>
        <taxon>Bacillati</taxon>
        <taxon>Actinomycetota</taxon>
        <taxon>Actinomycetes</taxon>
        <taxon>Micromonosporales</taxon>
        <taxon>Micromonosporaceae</taxon>
        <taxon>Micromonospora</taxon>
    </lineage>
</organism>
<keyword evidence="1" id="KW-0472">Membrane</keyword>
<feature type="transmembrane region" description="Helical" evidence="1">
    <location>
        <begin position="51"/>
        <end position="75"/>
    </location>
</feature>
<evidence type="ECO:0000313" key="3">
    <source>
        <dbReference type="Proteomes" id="UP000253958"/>
    </source>
</evidence>
<feature type="transmembrane region" description="Helical" evidence="1">
    <location>
        <begin position="171"/>
        <end position="189"/>
    </location>
</feature>
<dbReference type="AlphaFoldDB" id="A0A6N3K654"/>
<evidence type="ECO:0000313" key="2">
    <source>
        <dbReference type="EMBL" id="AXH92573.1"/>
    </source>
</evidence>
<feature type="transmembrane region" description="Helical" evidence="1">
    <location>
        <begin position="294"/>
        <end position="316"/>
    </location>
</feature>
<accession>A0A6N3K654</accession>
<dbReference type="Proteomes" id="UP000253958">
    <property type="component" value="Chromosome"/>
</dbReference>
<dbReference type="GO" id="GO:0140359">
    <property type="term" value="F:ABC-type transporter activity"/>
    <property type="evidence" value="ECO:0007669"/>
    <property type="project" value="InterPro"/>
</dbReference>
<name>A0A6N3K654_9ACTN</name>
<sequence length="323" mass="34389">MIRMTVRQFRLPALVGAALLVLADAYLLRLGADIRAVPDPARLPDRYAQTMLFLAGGFALVPALIGAFWGAPLVARELEQGTHRLVWNQSVPRRRWLAVKLAVLSAAAALVAGVLGALLTWAASPVDRVAGDRFSTVLFGARGVAPVGYAVFGLVLGVVAGLLLRRTLPAMAVVFLAVVVVQLAVPNLLRPHYLPPERITVPMTADTVNRARNLGSITGSPVVGGLDVPGAWVTDISPLRTADGRQLSDAAFGSCFREPPRTGATGTFGDTAVCLGALDLHVDLAYQPNRRFWAFQWIELALHLGAAGLVAALGLWHVRRRAG</sequence>
<keyword evidence="1" id="KW-1133">Transmembrane helix</keyword>
<dbReference type="RefSeq" id="WP_114920352.1">
    <property type="nucleotide sequence ID" value="NZ_CP031263.1"/>
</dbReference>
<evidence type="ECO:0000256" key="1">
    <source>
        <dbReference type="SAM" id="Phobius"/>
    </source>
</evidence>
<reference evidence="2 3" key="2">
    <citation type="submission" date="2018-08" db="EMBL/GenBank/DDBJ databases">
        <title>Streptomyces kandeliansis sp. nov., an endophytic bacterium isolated from mangrove plant.</title>
        <authorList>
            <person name="Wang R."/>
        </authorList>
    </citation>
    <scope>NUCLEOTIDE SEQUENCE [LARGE SCALE GENOMIC DNA]</scope>
    <source>
        <strain evidence="3">H14(2018)</strain>
    </source>
</reference>
<feature type="transmembrane region" description="Helical" evidence="1">
    <location>
        <begin position="143"/>
        <end position="164"/>
    </location>
</feature>
<feature type="transmembrane region" description="Helical" evidence="1">
    <location>
        <begin position="96"/>
        <end position="123"/>
    </location>
</feature>
<dbReference type="EMBL" id="CP031263">
    <property type="protein sequence ID" value="AXH92573.1"/>
    <property type="molecule type" value="Genomic_DNA"/>
</dbReference>
<protein>
    <submittedName>
        <fullName evidence="2">Transmembrane transport protein</fullName>
    </submittedName>
</protein>
<proteinExistence type="predicted"/>
<gene>
    <name evidence="2" type="ORF">DVH21_23070</name>
</gene>
<keyword evidence="1 2" id="KW-0812">Transmembrane</keyword>
<dbReference type="Pfam" id="PF12679">
    <property type="entry name" value="ABC2_membrane_2"/>
    <property type="match status" value="1"/>
</dbReference>